<dbReference type="EMBL" id="WJQU01000004">
    <property type="protein sequence ID" value="KAJ6634703.1"/>
    <property type="molecule type" value="Genomic_DNA"/>
</dbReference>
<dbReference type="InterPro" id="IPR000717">
    <property type="entry name" value="PCI_dom"/>
</dbReference>
<evidence type="ECO:0000313" key="7">
    <source>
        <dbReference type="EMBL" id="KAJ6634703.1"/>
    </source>
</evidence>
<dbReference type="FunFam" id="1.25.40.990:FF:000001">
    <property type="entry name" value="26S proteasome non-ATPase regulatory subunit"/>
    <property type="match status" value="1"/>
</dbReference>
<evidence type="ECO:0000256" key="1">
    <source>
        <dbReference type="ARBA" id="ARBA00009627"/>
    </source>
</evidence>
<gene>
    <name evidence="7" type="primary">Psmd8</name>
    <name evidence="7" type="ORF">Bhyg_13280</name>
</gene>
<comment type="subunit">
    <text evidence="4">Component of the 19S proteasome regulatory particle complex. The 26S proteasome consists of a 20S core particle (CP) and two 19S regulatory subunits (RP). The regulatory particle is made of a lid composed of 9 subunits including PSMD8, a base containing 6 ATPases and few additional components. Interacts with DDI2. Interacts with TASOR.</text>
</comment>
<dbReference type="AlphaFoldDB" id="A0A9Q0RWA0"/>
<dbReference type="GO" id="GO:0008541">
    <property type="term" value="C:proteasome regulatory particle, lid subcomplex"/>
    <property type="evidence" value="ECO:0007669"/>
    <property type="project" value="TreeGrafter"/>
</dbReference>
<keyword evidence="3 7" id="KW-0647">Proteasome</keyword>
<dbReference type="Gene3D" id="1.25.40.990">
    <property type="match status" value="1"/>
</dbReference>
<comment type="caution">
    <text evidence="7">The sequence shown here is derived from an EMBL/GenBank/DDBJ whole genome shotgun (WGS) entry which is preliminary data.</text>
</comment>
<comment type="similarity">
    <text evidence="1">Belongs to the proteasome subunit S14 family.</text>
</comment>
<dbReference type="PANTHER" id="PTHR12387">
    <property type="entry name" value="26S PROTEASOME NON-ATPASE REGULATORY SUBUNIT 8"/>
    <property type="match status" value="1"/>
</dbReference>
<dbReference type="InterPro" id="IPR033464">
    <property type="entry name" value="CSN8_PSD8_EIF3K"/>
</dbReference>
<evidence type="ECO:0000256" key="4">
    <source>
        <dbReference type="ARBA" id="ARBA00062283"/>
    </source>
</evidence>
<sequence length="285" mass="32418">MGQARSKPSVNTTIQKTVNSLVISDSALSLYDQIKVEWGKPKQDLKKCGALLDQLKVALTKLSFLPTGDSGVSKKELLVARDVLEIAVAYSVITKDIPAFERYMAQLKCYYFDYNSEIGESEKKYQLLGLLLLFLLSQNRVSEFHTELELLPQEIIQTNEFIRHPLALEQYLMEGSYNKIFLAKGNVPSPNYNIFMDILLDTVRGEIAACLESSYDKISLKEAARRLNLKTEKEVAEFGTKKNWTLDQDKCYHFASKEAKPKEPLPSLELAEQAIFYARELEMIV</sequence>
<accession>A0A9Q0RWA0</accession>
<dbReference type="GO" id="GO:0043161">
    <property type="term" value="P:proteasome-mediated ubiquitin-dependent protein catabolic process"/>
    <property type="evidence" value="ECO:0007669"/>
    <property type="project" value="TreeGrafter"/>
</dbReference>
<dbReference type="PANTHER" id="PTHR12387:SF0">
    <property type="entry name" value="26S PROTEASOME NON-ATPASE REGULATORY SUBUNIT 8"/>
    <property type="match status" value="1"/>
</dbReference>
<evidence type="ECO:0000256" key="2">
    <source>
        <dbReference type="ARBA" id="ARBA00014939"/>
    </source>
</evidence>
<proteinExistence type="inferred from homology"/>
<protein>
    <recommendedName>
        <fullName evidence="2">26S proteasome non-ATPase regulatory subunit 8</fullName>
    </recommendedName>
    <alternativeName>
        <fullName evidence="5">26S proteasome regulatory subunit RPN12</fullName>
    </alternativeName>
</protein>
<dbReference type="PROSITE" id="PS50250">
    <property type="entry name" value="PCI"/>
    <property type="match status" value="1"/>
</dbReference>
<dbReference type="OrthoDB" id="409122at2759"/>
<feature type="domain" description="PCI" evidence="6">
    <location>
        <begin position="98"/>
        <end position="267"/>
    </location>
</feature>
<organism evidence="7 8">
    <name type="scientific">Pseudolycoriella hygida</name>
    <dbReference type="NCBI Taxonomy" id="35572"/>
    <lineage>
        <taxon>Eukaryota</taxon>
        <taxon>Metazoa</taxon>
        <taxon>Ecdysozoa</taxon>
        <taxon>Arthropoda</taxon>
        <taxon>Hexapoda</taxon>
        <taxon>Insecta</taxon>
        <taxon>Pterygota</taxon>
        <taxon>Neoptera</taxon>
        <taxon>Endopterygota</taxon>
        <taxon>Diptera</taxon>
        <taxon>Nematocera</taxon>
        <taxon>Sciaroidea</taxon>
        <taxon>Sciaridae</taxon>
        <taxon>Pseudolycoriella</taxon>
    </lineage>
</organism>
<evidence type="ECO:0000256" key="3">
    <source>
        <dbReference type="ARBA" id="ARBA00022942"/>
    </source>
</evidence>
<evidence type="ECO:0000256" key="5">
    <source>
        <dbReference type="ARBA" id="ARBA00078986"/>
    </source>
</evidence>
<dbReference type="GO" id="GO:0005829">
    <property type="term" value="C:cytosol"/>
    <property type="evidence" value="ECO:0007669"/>
    <property type="project" value="TreeGrafter"/>
</dbReference>
<dbReference type="Proteomes" id="UP001151699">
    <property type="component" value="Chromosome C"/>
</dbReference>
<dbReference type="Pfam" id="PF10075">
    <property type="entry name" value="CSN8_PSD8_EIF3K"/>
    <property type="match status" value="1"/>
</dbReference>
<name>A0A9Q0RWA0_9DIPT</name>
<evidence type="ECO:0000313" key="8">
    <source>
        <dbReference type="Proteomes" id="UP001151699"/>
    </source>
</evidence>
<reference evidence="7" key="1">
    <citation type="submission" date="2022-07" db="EMBL/GenBank/DDBJ databases">
        <authorList>
            <person name="Trinca V."/>
            <person name="Uliana J.V.C."/>
            <person name="Torres T.T."/>
            <person name="Ward R.J."/>
            <person name="Monesi N."/>
        </authorList>
    </citation>
    <scope>NUCLEOTIDE SEQUENCE</scope>
    <source>
        <strain evidence="7">HSMRA1968</strain>
        <tissue evidence="7">Whole embryos</tissue>
    </source>
</reference>
<dbReference type="InterPro" id="IPR006746">
    <property type="entry name" value="26S_Psome_Rpn12"/>
</dbReference>
<dbReference type="GO" id="GO:0005634">
    <property type="term" value="C:nucleus"/>
    <property type="evidence" value="ECO:0007669"/>
    <property type="project" value="TreeGrafter"/>
</dbReference>
<evidence type="ECO:0000259" key="6">
    <source>
        <dbReference type="PROSITE" id="PS50250"/>
    </source>
</evidence>
<keyword evidence="8" id="KW-1185">Reference proteome</keyword>